<feature type="transmembrane region" description="Helical" evidence="5">
    <location>
        <begin position="63"/>
        <end position="81"/>
    </location>
</feature>
<proteinExistence type="predicted"/>
<accession>A0ABT6S785</accession>
<name>A0ABT6S785_9ACTN</name>
<dbReference type="Proteomes" id="UP001223978">
    <property type="component" value="Unassembled WGS sequence"/>
</dbReference>
<evidence type="ECO:0000313" key="6">
    <source>
        <dbReference type="EMBL" id="MDI3403298.1"/>
    </source>
</evidence>
<evidence type="ECO:0000313" key="7">
    <source>
        <dbReference type="Proteomes" id="UP001223978"/>
    </source>
</evidence>
<feature type="transmembrane region" description="Helical" evidence="5">
    <location>
        <begin position="101"/>
        <end position="124"/>
    </location>
</feature>
<keyword evidence="2 5" id="KW-0812">Transmembrane</keyword>
<protein>
    <submittedName>
        <fullName evidence="6">Energy-coupling factor transporter transmembrane component T</fullName>
    </submittedName>
</protein>
<comment type="caution">
    <text evidence="6">The sequence shown here is derived from an EMBL/GenBank/DDBJ whole genome shotgun (WGS) entry which is preliminary data.</text>
</comment>
<keyword evidence="4 5" id="KW-0472">Membrane</keyword>
<comment type="subcellular location">
    <subcellularLocation>
        <location evidence="1">Membrane</location>
        <topology evidence="1">Multi-pass membrane protein</topology>
    </subcellularLocation>
</comment>
<dbReference type="RefSeq" id="WP_282541244.1">
    <property type="nucleotide sequence ID" value="NZ_JASCIQ010000004.1"/>
</dbReference>
<dbReference type="InterPro" id="IPR003339">
    <property type="entry name" value="ABC/ECF_trnsptr_transmembrane"/>
</dbReference>
<evidence type="ECO:0000256" key="2">
    <source>
        <dbReference type="ARBA" id="ARBA00022692"/>
    </source>
</evidence>
<gene>
    <name evidence="6" type="ORF">QIS96_05600</name>
</gene>
<dbReference type="Pfam" id="PF02361">
    <property type="entry name" value="CbiQ"/>
    <property type="match status" value="1"/>
</dbReference>
<organism evidence="6 7">
    <name type="scientific">Streptomyces cavernicola</name>
    <dbReference type="NCBI Taxonomy" id="3043613"/>
    <lineage>
        <taxon>Bacteria</taxon>
        <taxon>Bacillati</taxon>
        <taxon>Actinomycetota</taxon>
        <taxon>Actinomycetes</taxon>
        <taxon>Kitasatosporales</taxon>
        <taxon>Streptomycetaceae</taxon>
        <taxon>Streptomyces</taxon>
    </lineage>
</organism>
<keyword evidence="7" id="KW-1185">Reference proteome</keyword>
<evidence type="ECO:0000256" key="3">
    <source>
        <dbReference type="ARBA" id="ARBA00022989"/>
    </source>
</evidence>
<dbReference type="EMBL" id="JASCIQ010000004">
    <property type="protein sequence ID" value="MDI3403298.1"/>
    <property type="molecule type" value="Genomic_DNA"/>
</dbReference>
<keyword evidence="3 5" id="KW-1133">Transmembrane helix</keyword>
<dbReference type="PANTHER" id="PTHR33514">
    <property type="entry name" value="PROTEIN ABCI12, CHLOROPLASTIC"/>
    <property type="match status" value="1"/>
</dbReference>
<dbReference type="CDD" id="cd16914">
    <property type="entry name" value="EcfT"/>
    <property type="match status" value="1"/>
</dbReference>
<evidence type="ECO:0000256" key="4">
    <source>
        <dbReference type="ARBA" id="ARBA00023136"/>
    </source>
</evidence>
<sequence>MIGYAPGDGFLHRRNAVTKLSWAASLSATVFLMPEAWMVWTVVALVALTTAAGGLARRLIRPTWTILLPFGISLAVLQGLFNPDNTTTVLSLGPVAFGLEGIVHGVLILGRLATVLLTFFLLLLTTTPKQLTAGLAARGVSPRFGYAILAAIEFVPDMQRRSQAVLASQQARGLDVKGSLGQRVKAFASLLGPLITGALIASDTRAMALEARGFSARGERTHLALERYGTVDRTAVWTAGLLFLAALGLKVL</sequence>
<dbReference type="PANTHER" id="PTHR33514:SF13">
    <property type="entry name" value="PROTEIN ABCI12, CHLOROPLASTIC"/>
    <property type="match status" value="1"/>
</dbReference>
<evidence type="ECO:0000256" key="5">
    <source>
        <dbReference type="SAM" id="Phobius"/>
    </source>
</evidence>
<reference evidence="6 7" key="1">
    <citation type="submission" date="2023-05" db="EMBL/GenBank/DDBJ databases">
        <title>Draft genome sequence of Streptomyces sp. B-S-A6 isolated from a cave soil in Thailand.</title>
        <authorList>
            <person name="Chamroensaksri N."/>
            <person name="Muangham S."/>
        </authorList>
    </citation>
    <scope>NUCLEOTIDE SEQUENCE [LARGE SCALE GENOMIC DNA]</scope>
    <source>
        <strain evidence="6 7">B-S-A6</strain>
    </source>
</reference>
<evidence type="ECO:0000256" key="1">
    <source>
        <dbReference type="ARBA" id="ARBA00004141"/>
    </source>
</evidence>
<feature type="transmembrane region" description="Helical" evidence="5">
    <location>
        <begin position="37"/>
        <end position="56"/>
    </location>
</feature>